<dbReference type="EMBL" id="JAASQV010000001">
    <property type="protein sequence ID" value="NIJ64342.1"/>
    <property type="molecule type" value="Genomic_DNA"/>
</dbReference>
<reference evidence="1 2" key="1">
    <citation type="submission" date="2020-03" db="EMBL/GenBank/DDBJ databases">
        <title>Genomic Encyclopedia of Type Strains, Phase IV (KMG-IV): sequencing the most valuable type-strain genomes for metagenomic binning, comparative biology and taxonomic classification.</title>
        <authorList>
            <person name="Goeker M."/>
        </authorList>
    </citation>
    <scope>NUCLEOTIDE SEQUENCE [LARGE SCALE GENOMIC DNA]</scope>
    <source>
        <strain evidence="1 2">DSM 4733</strain>
    </source>
</reference>
<sequence length="93" mass="10609">MIDGMISPQAIQVAMERAAQLPPDNRARKPLDLTSIHHGGFNQFHVSIDPRDTIAIRFERRRLSWQVTDLKLVHDLNRAFARPDDAAMIPNPE</sequence>
<protein>
    <submittedName>
        <fullName evidence="1">Uncharacterized protein</fullName>
    </submittedName>
</protein>
<organism evidence="1 2">
    <name type="scientific">Sphingomonas leidyi</name>
    <dbReference type="NCBI Taxonomy" id="68569"/>
    <lineage>
        <taxon>Bacteria</taxon>
        <taxon>Pseudomonadati</taxon>
        <taxon>Pseudomonadota</taxon>
        <taxon>Alphaproteobacteria</taxon>
        <taxon>Sphingomonadales</taxon>
        <taxon>Sphingomonadaceae</taxon>
        <taxon>Sphingomonas</taxon>
    </lineage>
</organism>
<name>A0A7X5UY32_9SPHN</name>
<dbReference type="RefSeq" id="WP_167298713.1">
    <property type="nucleotide sequence ID" value="NZ_JAASQV010000001.1"/>
</dbReference>
<dbReference type="AlphaFoldDB" id="A0A7X5UY32"/>
<proteinExistence type="predicted"/>
<dbReference type="Proteomes" id="UP000564677">
    <property type="component" value="Unassembled WGS sequence"/>
</dbReference>
<evidence type="ECO:0000313" key="2">
    <source>
        <dbReference type="Proteomes" id="UP000564677"/>
    </source>
</evidence>
<gene>
    <name evidence="1" type="ORF">FHR20_001273</name>
</gene>
<comment type="caution">
    <text evidence="1">The sequence shown here is derived from an EMBL/GenBank/DDBJ whole genome shotgun (WGS) entry which is preliminary data.</text>
</comment>
<evidence type="ECO:0000313" key="1">
    <source>
        <dbReference type="EMBL" id="NIJ64342.1"/>
    </source>
</evidence>
<keyword evidence="2" id="KW-1185">Reference proteome</keyword>
<accession>A0A7X5UY32</accession>